<dbReference type="SUPFAM" id="SSF143430">
    <property type="entry name" value="TTP0101/SSO1404-like"/>
    <property type="match status" value="1"/>
</dbReference>
<dbReference type="Proteomes" id="UP001478817">
    <property type="component" value="Unassembled WGS sequence"/>
</dbReference>
<dbReference type="Pfam" id="PF09827">
    <property type="entry name" value="CRISPR_Cas2"/>
    <property type="match status" value="1"/>
</dbReference>
<evidence type="ECO:0000256" key="3">
    <source>
        <dbReference type="ARBA" id="ARBA00022722"/>
    </source>
</evidence>
<evidence type="ECO:0000256" key="2">
    <source>
        <dbReference type="ARBA" id="ARBA00009959"/>
    </source>
</evidence>
<name>A0ABV1IG20_9ACTN</name>
<keyword evidence="12" id="KW-1185">Reference proteome</keyword>
<sequence length="107" mass="12162">MRIMRMLVMFDLPTGNKKERRSYADFRKFLIKDGYHMEQFSVYSRVLLSRDSADAHLKRLKANLPIAGAVTVLTLTEKQYEGREVLVDSRPGSGKTADPGPQLTLAF</sequence>
<keyword evidence="5 9" id="KW-0255">Endonuclease</keyword>
<keyword evidence="7 9" id="KW-0460">Magnesium</keyword>
<comment type="subunit">
    <text evidence="9">Homodimer, forms a heterotetramer with a Cas1 homodimer.</text>
</comment>
<evidence type="ECO:0000256" key="6">
    <source>
        <dbReference type="ARBA" id="ARBA00022801"/>
    </source>
</evidence>
<keyword evidence="3 9" id="KW-0540">Nuclease</keyword>
<feature type="region of interest" description="Disordered" evidence="10">
    <location>
        <begin position="87"/>
        <end position="107"/>
    </location>
</feature>
<dbReference type="GO" id="GO:0004519">
    <property type="term" value="F:endonuclease activity"/>
    <property type="evidence" value="ECO:0007669"/>
    <property type="project" value="UniProtKB-KW"/>
</dbReference>
<keyword evidence="6 9" id="KW-0378">Hydrolase</keyword>
<evidence type="ECO:0000256" key="8">
    <source>
        <dbReference type="ARBA" id="ARBA00023118"/>
    </source>
</evidence>
<evidence type="ECO:0000256" key="9">
    <source>
        <dbReference type="HAMAP-Rule" id="MF_01471"/>
    </source>
</evidence>
<evidence type="ECO:0000256" key="1">
    <source>
        <dbReference type="ARBA" id="ARBA00001946"/>
    </source>
</evidence>
<dbReference type="CDD" id="cd09638">
    <property type="entry name" value="Cas2_I_II_III"/>
    <property type="match status" value="1"/>
</dbReference>
<dbReference type="HAMAP" id="MF_01471">
    <property type="entry name" value="Cas2"/>
    <property type="match status" value="1"/>
</dbReference>
<dbReference type="EC" id="3.1.-.-" evidence="9"/>
<gene>
    <name evidence="9 11" type="primary">cas2</name>
    <name evidence="11" type="ORF">AAAT05_05720</name>
</gene>
<reference evidence="11 12" key="1">
    <citation type="submission" date="2024-04" db="EMBL/GenBank/DDBJ databases">
        <title>Human intestinal bacterial collection.</title>
        <authorList>
            <person name="Pauvert C."/>
            <person name="Hitch T.C.A."/>
            <person name="Clavel T."/>
        </authorList>
    </citation>
    <scope>NUCLEOTIDE SEQUENCE [LARGE SCALE GENOMIC DNA]</scope>
    <source>
        <strain evidence="11 12">CLA-AA-H197</strain>
    </source>
</reference>
<evidence type="ECO:0000256" key="5">
    <source>
        <dbReference type="ARBA" id="ARBA00022759"/>
    </source>
</evidence>
<proteinExistence type="inferred from homology"/>
<dbReference type="EMBL" id="JBBNGS010000009">
    <property type="protein sequence ID" value="MEQ2637840.1"/>
    <property type="molecule type" value="Genomic_DNA"/>
</dbReference>
<dbReference type="RefSeq" id="WP_349182448.1">
    <property type="nucleotide sequence ID" value="NZ_JBBNGS010000009.1"/>
</dbReference>
<comment type="caution">
    <text evidence="11">The sequence shown here is derived from an EMBL/GenBank/DDBJ whole genome shotgun (WGS) entry which is preliminary data.</text>
</comment>
<evidence type="ECO:0000313" key="12">
    <source>
        <dbReference type="Proteomes" id="UP001478817"/>
    </source>
</evidence>
<organism evidence="11 12">
    <name type="scientific">Paratractidigestivibacter faecalis</name>
    <dbReference type="NCBI Taxonomy" id="2292441"/>
    <lineage>
        <taxon>Bacteria</taxon>
        <taxon>Bacillati</taxon>
        <taxon>Actinomycetota</taxon>
        <taxon>Coriobacteriia</taxon>
        <taxon>Coriobacteriales</taxon>
        <taxon>Atopobiaceae</taxon>
        <taxon>Paratractidigestivibacter</taxon>
    </lineage>
</organism>
<keyword evidence="4 9" id="KW-0479">Metal-binding</keyword>
<feature type="binding site" evidence="9">
    <location>
        <position position="11"/>
    </location>
    <ligand>
        <name>Mg(2+)</name>
        <dbReference type="ChEBI" id="CHEBI:18420"/>
        <note>catalytic</note>
    </ligand>
</feature>
<dbReference type="InterPro" id="IPR019199">
    <property type="entry name" value="Virulence_VapD/CRISPR_Cas2"/>
</dbReference>
<keyword evidence="8 9" id="KW-0051">Antiviral defense</keyword>
<dbReference type="NCBIfam" id="TIGR01573">
    <property type="entry name" value="cas2"/>
    <property type="match status" value="1"/>
</dbReference>
<comment type="function">
    <text evidence="9">CRISPR (clustered regularly interspaced short palindromic repeat), is an adaptive immune system that provides protection against mobile genetic elements (viruses, transposable elements and conjugative plasmids). CRISPR clusters contain sequences complementary to antecedent mobile elements and target invading nucleic acids. CRISPR clusters are transcribed and processed into CRISPR RNA (crRNA). Functions as a ssRNA-specific endoribonuclease. Involved in the integration of spacer DNA into the CRISPR cassette.</text>
</comment>
<evidence type="ECO:0000256" key="4">
    <source>
        <dbReference type="ARBA" id="ARBA00022723"/>
    </source>
</evidence>
<evidence type="ECO:0000256" key="10">
    <source>
        <dbReference type="SAM" id="MobiDB-lite"/>
    </source>
</evidence>
<evidence type="ECO:0000256" key="7">
    <source>
        <dbReference type="ARBA" id="ARBA00022842"/>
    </source>
</evidence>
<dbReference type="InterPro" id="IPR021127">
    <property type="entry name" value="CRISPR_associated_Cas2"/>
</dbReference>
<protein>
    <recommendedName>
        <fullName evidence="9">CRISPR-associated endoribonuclease Cas2</fullName>
        <ecNumber evidence="9">3.1.-.-</ecNumber>
    </recommendedName>
</protein>
<comment type="similarity">
    <text evidence="2 9">Belongs to the CRISPR-associated endoribonuclease Cas2 protein family.</text>
</comment>
<accession>A0ABV1IG20</accession>
<evidence type="ECO:0000313" key="11">
    <source>
        <dbReference type="EMBL" id="MEQ2637840.1"/>
    </source>
</evidence>
<comment type="cofactor">
    <cofactor evidence="1 9">
        <name>Mg(2+)</name>
        <dbReference type="ChEBI" id="CHEBI:18420"/>
    </cofactor>
</comment>